<reference evidence="1 2" key="1">
    <citation type="submission" date="2024-09" db="EMBL/GenBank/DDBJ databases">
        <title>Chromosome-scale assembly of Riccia sorocarpa.</title>
        <authorList>
            <person name="Paukszto L."/>
        </authorList>
    </citation>
    <scope>NUCLEOTIDE SEQUENCE [LARGE SCALE GENOMIC DNA]</scope>
    <source>
        <strain evidence="1">LP-2024</strain>
        <tissue evidence="1">Aerial parts of the thallus</tissue>
    </source>
</reference>
<keyword evidence="2" id="KW-1185">Reference proteome</keyword>
<accession>A0ABD3HNL7</accession>
<dbReference type="AlphaFoldDB" id="A0ABD3HNL7"/>
<organism evidence="1 2">
    <name type="scientific">Riccia sorocarpa</name>
    <dbReference type="NCBI Taxonomy" id="122646"/>
    <lineage>
        <taxon>Eukaryota</taxon>
        <taxon>Viridiplantae</taxon>
        <taxon>Streptophyta</taxon>
        <taxon>Embryophyta</taxon>
        <taxon>Marchantiophyta</taxon>
        <taxon>Marchantiopsida</taxon>
        <taxon>Marchantiidae</taxon>
        <taxon>Marchantiales</taxon>
        <taxon>Ricciaceae</taxon>
        <taxon>Riccia</taxon>
    </lineage>
</organism>
<dbReference type="InterPro" id="IPR036691">
    <property type="entry name" value="Endo/exonu/phosph_ase_sf"/>
</dbReference>
<comment type="caution">
    <text evidence="1">The sequence shown here is derived from an EMBL/GenBank/DDBJ whole genome shotgun (WGS) entry which is preliminary data.</text>
</comment>
<dbReference type="EMBL" id="JBJQOH010000003">
    <property type="protein sequence ID" value="KAL3691962.1"/>
    <property type="molecule type" value="Genomic_DNA"/>
</dbReference>
<evidence type="ECO:0000313" key="2">
    <source>
        <dbReference type="Proteomes" id="UP001633002"/>
    </source>
</evidence>
<gene>
    <name evidence="1" type="ORF">R1sor_005613</name>
</gene>
<evidence type="ECO:0008006" key="3">
    <source>
        <dbReference type="Google" id="ProtNLM"/>
    </source>
</evidence>
<sequence>MVLIPEDSAGPTTLLKGRALETWRWCNQSWSLSDAFDMAKVRNGPRFTRQVVRGGRLDQSRLDRAYLSRGGSWMHKITCIHHEGDVAASDHIPVVISCKVEKQIPLSHGNWPGGKYGKLSRISVAKTGKSFLSCVQNKKS</sequence>
<protein>
    <recommendedName>
        <fullName evidence="3">Endonuclease/exonuclease/phosphatase domain-containing protein</fullName>
    </recommendedName>
</protein>
<proteinExistence type="predicted"/>
<evidence type="ECO:0000313" key="1">
    <source>
        <dbReference type="EMBL" id="KAL3691962.1"/>
    </source>
</evidence>
<dbReference type="SUPFAM" id="SSF56219">
    <property type="entry name" value="DNase I-like"/>
    <property type="match status" value="1"/>
</dbReference>
<dbReference type="Proteomes" id="UP001633002">
    <property type="component" value="Unassembled WGS sequence"/>
</dbReference>
<name>A0ABD3HNL7_9MARC</name>